<dbReference type="InterPro" id="IPR011990">
    <property type="entry name" value="TPR-like_helical_dom_sf"/>
</dbReference>
<dbReference type="InterPro" id="IPR035897">
    <property type="entry name" value="Toll_tir_struct_dom_sf"/>
</dbReference>
<dbReference type="Gene3D" id="3.40.50.10140">
    <property type="entry name" value="Toll/interleukin-1 receptor homology (TIR) domain"/>
    <property type="match status" value="1"/>
</dbReference>
<dbReference type="InterPro" id="IPR019734">
    <property type="entry name" value="TPR_rpt"/>
</dbReference>
<protein>
    <submittedName>
        <fullName evidence="2">TolB-like protein</fullName>
    </submittedName>
</protein>
<dbReference type="SMART" id="SM00255">
    <property type="entry name" value="TIR"/>
    <property type="match status" value="1"/>
</dbReference>
<dbReference type="EMBL" id="VLLK01000002">
    <property type="protein sequence ID" value="TWJ06784.1"/>
    <property type="molecule type" value="Genomic_DNA"/>
</dbReference>
<organism evidence="2 3">
    <name type="scientific">Altererythrobacter ishigakiensis</name>
    <dbReference type="NCBI Taxonomy" id="476157"/>
    <lineage>
        <taxon>Bacteria</taxon>
        <taxon>Pseudomonadati</taxon>
        <taxon>Pseudomonadota</taxon>
        <taxon>Alphaproteobacteria</taxon>
        <taxon>Sphingomonadales</taxon>
        <taxon>Erythrobacteraceae</taxon>
        <taxon>Altererythrobacter</taxon>
    </lineage>
</organism>
<dbReference type="InterPro" id="IPR000157">
    <property type="entry name" value="TIR_dom"/>
</dbReference>
<sequence length="632" mass="69056">MPQIFISYARSAEAEVRTVVGWLEGAGYDVWWDRHLLANRSFSDAIEEQLDASDMVLVLWSKDAAASEWVRAEADFARHNKKLVQASIDGTLPPLPFNQFHCEQIRISRNGDNSEGWKKLLDAFAHRGAEAPYQSRSIPTQRISRRSALAMGGVGSLVIAAGGYAMWSSGLIGGTGESKRLAVMPFRVIGDGAAQSRLAEGFAIEIRSILARNPLLHVAARVSSDAFRDQTATAGEICEKLNVDYLLNGDIGVSGGRLVGSAELAEGAAERIVRPFDIDAPLDSLLTIQQSIASQIIERLSGAKNAGISKTETGGTTNVAAYDAFLRGRELYEAGTSEATDRAALAEFENAIRLDPEYAAAFAMRGRTLGLIGNLYGSPDDHDTVFNQAITSAQRAIEIAPRFADGYAVLGFIRFNRQLDVKAAKEPYQRAFELGTGDADILSRYANFCGRCGQFALAREAINAAISLDPLNARVFRFLGNIEYGSGNYEAAIRSYENAQALQNPLSSFHYLVGLSHLAMGDLGKAKRNFEAEDFFVWNKTGLAVVEAKLGNESVARAHLAELKDRQKDKSNYQYLQIHAQLGEREAALAAMNEAWRVRDAGLTQINNDPLLDPLRDHPEFNRLLSQIGFAD</sequence>
<accession>A0A562UMD6</accession>
<evidence type="ECO:0000313" key="2">
    <source>
        <dbReference type="EMBL" id="TWJ06784.1"/>
    </source>
</evidence>
<dbReference type="PANTHER" id="PTHR12558:SF13">
    <property type="entry name" value="CELL DIVISION CYCLE PROTEIN 27 HOMOLOG"/>
    <property type="match status" value="1"/>
</dbReference>
<dbReference type="Proteomes" id="UP000320547">
    <property type="component" value="Unassembled WGS sequence"/>
</dbReference>
<dbReference type="STRING" id="476157.GCA_001663155_00997"/>
<dbReference type="PANTHER" id="PTHR12558">
    <property type="entry name" value="CELL DIVISION CYCLE 16,23,27"/>
    <property type="match status" value="1"/>
</dbReference>
<dbReference type="SMART" id="SM00028">
    <property type="entry name" value="TPR"/>
    <property type="match status" value="3"/>
</dbReference>
<evidence type="ECO:0000259" key="1">
    <source>
        <dbReference type="PROSITE" id="PS50104"/>
    </source>
</evidence>
<dbReference type="PROSITE" id="PS50104">
    <property type="entry name" value="TIR"/>
    <property type="match status" value="1"/>
</dbReference>
<name>A0A562UMD6_9SPHN</name>
<dbReference type="AlphaFoldDB" id="A0A562UMD6"/>
<dbReference type="SUPFAM" id="SSF52200">
    <property type="entry name" value="Toll/Interleukin receptor TIR domain"/>
    <property type="match status" value="1"/>
</dbReference>
<dbReference type="RefSeq" id="WP_067598126.1">
    <property type="nucleotide sequence ID" value="NZ_CP015963.1"/>
</dbReference>
<dbReference type="Pfam" id="PF13676">
    <property type="entry name" value="TIR_2"/>
    <property type="match status" value="1"/>
</dbReference>
<dbReference type="GO" id="GO:0007165">
    <property type="term" value="P:signal transduction"/>
    <property type="evidence" value="ECO:0007669"/>
    <property type="project" value="InterPro"/>
</dbReference>
<reference evidence="2 3" key="1">
    <citation type="submission" date="2019-07" db="EMBL/GenBank/DDBJ databases">
        <title>Genomic Encyclopedia of Archaeal and Bacterial Type Strains, Phase II (KMG-II): from individual species to whole genera.</title>
        <authorList>
            <person name="Goeker M."/>
        </authorList>
    </citation>
    <scope>NUCLEOTIDE SEQUENCE [LARGE SCALE GENOMIC DNA]</scope>
    <source>
        <strain evidence="2 3">ATCC BAA-2084</strain>
    </source>
</reference>
<dbReference type="SUPFAM" id="SSF81901">
    <property type="entry name" value="HCP-like"/>
    <property type="match status" value="1"/>
</dbReference>
<comment type="caution">
    <text evidence="2">The sequence shown here is derived from an EMBL/GenBank/DDBJ whole genome shotgun (WGS) entry which is preliminary data.</text>
</comment>
<dbReference type="Gene3D" id="1.25.40.10">
    <property type="entry name" value="Tetratricopeptide repeat domain"/>
    <property type="match status" value="1"/>
</dbReference>
<dbReference type="OrthoDB" id="105971at2"/>
<feature type="domain" description="TIR" evidence="1">
    <location>
        <begin position="1"/>
        <end position="124"/>
    </location>
</feature>
<keyword evidence="3" id="KW-1185">Reference proteome</keyword>
<evidence type="ECO:0000313" key="3">
    <source>
        <dbReference type="Proteomes" id="UP000320547"/>
    </source>
</evidence>
<proteinExistence type="predicted"/>
<gene>
    <name evidence="2" type="ORF">JN10_2321</name>
</gene>